<feature type="compositionally biased region" description="Acidic residues" evidence="1">
    <location>
        <begin position="60"/>
        <end position="73"/>
    </location>
</feature>
<keyword evidence="3" id="KW-1185">Reference proteome</keyword>
<dbReference type="InterPro" id="IPR036869">
    <property type="entry name" value="J_dom_sf"/>
</dbReference>
<name>A0AAD8YEE9_9STRA</name>
<evidence type="ECO:0000313" key="2">
    <source>
        <dbReference type="EMBL" id="KAK1743902.1"/>
    </source>
</evidence>
<comment type="caution">
    <text evidence="2">The sequence shown here is derived from an EMBL/GenBank/DDBJ whole genome shotgun (WGS) entry which is preliminary data.</text>
</comment>
<reference evidence="2" key="1">
    <citation type="submission" date="2023-06" db="EMBL/GenBank/DDBJ databases">
        <title>Survivors Of The Sea: Transcriptome response of Skeletonema marinoi to long-term dormancy.</title>
        <authorList>
            <person name="Pinder M.I.M."/>
            <person name="Kourtchenko O."/>
            <person name="Robertson E.K."/>
            <person name="Larsson T."/>
            <person name="Maumus F."/>
            <person name="Osuna-Cruz C.M."/>
            <person name="Vancaester E."/>
            <person name="Stenow R."/>
            <person name="Vandepoele K."/>
            <person name="Ploug H."/>
            <person name="Bruchert V."/>
            <person name="Godhe A."/>
            <person name="Topel M."/>
        </authorList>
    </citation>
    <scope>NUCLEOTIDE SEQUENCE</scope>
    <source>
        <strain evidence="2">R05AC</strain>
    </source>
</reference>
<dbReference type="AlphaFoldDB" id="A0AAD8YEE9"/>
<feature type="region of interest" description="Disordered" evidence="1">
    <location>
        <begin position="139"/>
        <end position="173"/>
    </location>
</feature>
<organism evidence="2 3">
    <name type="scientific">Skeletonema marinoi</name>
    <dbReference type="NCBI Taxonomy" id="267567"/>
    <lineage>
        <taxon>Eukaryota</taxon>
        <taxon>Sar</taxon>
        <taxon>Stramenopiles</taxon>
        <taxon>Ochrophyta</taxon>
        <taxon>Bacillariophyta</taxon>
        <taxon>Coscinodiscophyceae</taxon>
        <taxon>Thalassiosirophycidae</taxon>
        <taxon>Thalassiosirales</taxon>
        <taxon>Skeletonemataceae</taxon>
        <taxon>Skeletonema</taxon>
        <taxon>Skeletonema marinoi-dohrnii complex</taxon>
    </lineage>
</organism>
<feature type="region of interest" description="Disordered" evidence="1">
    <location>
        <begin position="1"/>
        <end position="74"/>
    </location>
</feature>
<gene>
    <name evidence="2" type="ORF">QTG54_005499</name>
</gene>
<evidence type="ECO:0000313" key="3">
    <source>
        <dbReference type="Proteomes" id="UP001224775"/>
    </source>
</evidence>
<proteinExistence type="predicted"/>
<evidence type="ECO:0000256" key="1">
    <source>
        <dbReference type="SAM" id="MobiDB-lite"/>
    </source>
</evidence>
<accession>A0AAD8YEE9</accession>
<protein>
    <recommendedName>
        <fullName evidence="4">J domain-containing protein</fullName>
    </recommendedName>
</protein>
<dbReference type="Gene3D" id="1.10.287.110">
    <property type="entry name" value="DnaJ domain"/>
    <property type="match status" value="1"/>
</dbReference>
<feature type="compositionally biased region" description="Low complexity" evidence="1">
    <location>
        <begin position="40"/>
        <end position="51"/>
    </location>
</feature>
<feature type="compositionally biased region" description="Polar residues" evidence="1">
    <location>
        <begin position="193"/>
        <end position="205"/>
    </location>
</feature>
<sequence length="287" mass="32310">MGHSHDEKDENDVYVDGQSAIRRSIKDQPQSTRRKKSSRRPSSSRSSNSQRTKLESFIAEQEEMSPPNDDDSVDNVTTISKASINPYRLLNISQSASPHDVYRGYRRKMKEAETDGEAKSFHDVGNAYRRIRAEIEREERRRRRNQREKQHPVAAAQIVNLISSDSDDDEDSISSRATAIGARLKDHRELASDQKSSFNGSTAGNGEVTSLQNAVHSQSQMLTEMNVVPIDAGATTLTKGDHQQQLLLSKFGSKLPKWCGGVCHRPTVIYSKRSHMNDDSNKLLKWT</sequence>
<evidence type="ECO:0008006" key="4">
    <source>
        <dbReference type="Google" id="ProtNLM"/>
    </source>
</evidence>
<dbReference type="SUPFAM" id="SSF46565">
    <property type="entry name" value="Chaperone J-domain"/>
    <property type="match status" value="1"/>
</dbReference>
<feature type="region of interest" description="Disordered" evidence="1">
    <location>
        <begin position="186"/>
        <end position="205"/>
    </location>
</feature>
<dbReference type="EMBL" id="JATAAI010000008">
    <property type="protein sequence ID" value="KAK1743902.1"/>
    <property type="molecule type" value="Genomic_DNA"/>
</dbReference>
<dbReference type="Proteomes" id="UP001224775">
    <property type="component" value="Unassembled WGS sequence"/>
</dbReference>